<dbReference type="PANTHER" id="PTHR23131:SF0">
    <property type="entry name" value="ENDORIBONUCLEASE LACTB2"/>
    <property type="match status" value="1"/>
</dbReference>
<dbReference type="InterPro" id="IPR050662">
    <property type="entry name" value="Sec-metab_biosynth-thioest"/>
</dbReference>
<dbReference type="Gene3D" id="1.10.10.10">
    <property type="entry name" value="Winged helix-like DNA-binding domain superfamily/Winged helix DNA-binding domain"/>
    <property type="match status" value="1"/>
</dbReference>
<name>A0A7Y9DKH2_9ACTN</name>
<dbReference type="InterPro" id="IPR001279">
    <property type="entry name" value="Metallo-B-lactamas"/>
</dbReference>
<feature type="domain" description="Metallo-beta-lactamase" evidence="1">
    <location>
        <begin position="31"/>
        <end position="175"/>
    </location>
</feature>
<organism evidence="2 3">
    <name type="scientific">Kineococcus aurantiacus</name>
    <dbReference type="NCBI Taxonomy" id="37633"/>
    <lineage>
        <taxon>Bacteria</taxon>
        <taxon>Bacillati</taxon>
        <taxon>Actinomycetota</taxon>
        <taxon>Actinomycetes</taxon>
        <taxon>Kineosporiales</taxon>
        <taxon>Kineosporiaceae</taxon>
        <taxon>Kineococcus</taxon>
    </lineage>
</organism>
<reference evidence="2 3" key="1">
    <citation type="submission" date="2020-07" db="EMBL/GenBank/DDBJ databases">
        <title>Sequencing the genomes of 1000 actinobacteria strains.</title>
        <authorList>
            <person name="Klenk H.-P."/>
        </authorList>
    </citation>
    <scope>NUCLEOTIDE SEQUENCE [LARGE SCALE GENOMIC DNA]</scope>
    <source>
        <strain evidence="2 3">DSM 7487</strain>
    </source>
</reference>
<evidence type="ECO:0000259" key="1">
    <source>
        <dbReference type="SMART" id="SM00849"/>
    </source>
</evidence>
<protein>
    <submittedName>
        <fullName evidence="2">Glyoxylase-like metal-dependent hydrolase (Beta-lactamase superfamily II)</fullName>
    </submittedName>
</protein>
<proteinExistence type="predicted"/>
<keyword evidence="3" id="KW-1185">Reference proteome</keyword>
<evidence type="ECO:0000313" key="3">
    <source>
        <dbReference type="Proteomes" id="UP000521922"/>
    </source>
</evidence>
<dbReference type="SMART" id="SM00849">
    <property type="entry name" value="Lactamase_B"/>
    <property type="match status" value="1"/>
</dbReference>
<dbReference type="InterPro" id="IPR036388">
    <property type="entry name" value="WH-like_DNA-bd_sf"/>
</dbReference>
<dbReference type="InterPro" id="IPR036866">
    <property type="entry name" value="RibonucZ/Hydroxyglut_hydro"/>
</dbReference>
<evidence type="ECO:0000313" key="2">
    <source>
        <dbReference type="EMBL" id="NYD22271.1"/>
    </source>
</evidence>
<keyword evidence="2" id="KW-0378">Hydrolase</keyword>
<dbReference type="GO" id="GO:0016787">
    <property type="term" value="F:hydrolase activity"/>
    <property type="evidence" value="ECO:0007669"/>
    <property type="project" value="UniProtKB-KW"/>
</dbReference>
<dbReference type="Pfam" id="PF00753">
    <property type="entry name" value="Lactamase_B"/>
    <property type="match status" value="2"/>
</dbReference>
<dbReference type="RefSeq" id="WP_218884949.1">
    <property type="nucleotide sequence ID" value="NZ_BAAAGN010000022.1"/>
</dbReference>
<dbReference type="PANTHER" id="PTHR23131">
    <property type="entry name" value="ENDORIBONUCLEASE LACTB2"/>
    <property type="match status" value="1"/>
</dbReference>
<dbReference type="AlphaFoldDB" id="A0A7Y9DKH2"/>
<comment type="caution">
    <text evidence="2">The sequence shown here is derived from an EMBL/GenBank/DDBJ whole genome shotgun (WGS) entry which is preliminary data.</text>
</comment>
<gene>
    <name evidence="2" type="ORF">BJ968_001811</name>
</gene>
<dbReference type="EMBL" id="JACCBB010000001">
    <property type="protein sequence ID" value="NYD22271.1"/>
    <property type="molecule type" value="Genomic_DNA"/>
</dbReference>
<dbReference type="SUPFAM" id="SSF56281">
    <property type="entry name" value="Metallo-hydrolase/oxidoreductase"/>
    <property type="match status" value="1"/>
</dbReference>
<dbReference type="Gene3D" id="3.60.15.10">
    <property type="entry name" value="Ribonuclease Z/Hydroxyacylglutathione hydrolase-like"/>
    <property type="match status" value="2"/>
</dbReference>
<sequence length="248" mass="25173">MSAAEAWAGGPVTPRATCVLAPNPGPMTLEGTNTWLLAAPGSPDVVVVDPGEDDAAHRAALRRALGGRRVALVVGTHHHHDHVGGLGAFVAEHPAPVVRGPGTHRAAGLDLRVLATPGHTADSVCVLLGTGELLTGDTVLGRGSTVVAADGDVGDHLASLDLLLTLDASVLLPGHGPARPDVAGALTTLRAHRLARLEQVRAALATGHRTVEEVVEAVHPGLEGALRAAAGQSIAAQLRHLDGTPPPR</sequence>
<accession>A0A7Y9DKH2</accession>
<dbReference type="Proteomes" id="UP000521922">
    <property type="component" value="Unassembled WGS sequence"/>
</dbReference>